<dbReference type="AlphaFoldDB" id="A0A927IJL8"/>
<evidence type="ECO:0000313" key="2">
    <source>
        <dbReference type="EMBL" id="MBD5782461.1"/>
    </source>
</evidence>
<proteinExistence type="predicted"/>
<dbReference type="EC" id="4.2.1.44" evidence="2"/>
<evidence type="ECO:0000313" key="3">
    <source>
        <dbReference type="Proteomes" id="UP000622317"/>
    </source>
</evidence>
<sequence>MNAEQKPRLDPDKVFVGANPIIWSNDDFNELNGDLPLDELLADMHRAGYAGSELGHAYPRSSDALRNALDSHQLRLVSGWHSTFFATQNRTSELDSLKKHCALLASLGAHVAIVAECSHCIHGDRNAALGYGDRDRKTLSAAEWTHLIDGMNAAIGVAARHGLSLVYHHHMGTVIQTGDELDRLLAGLPELDLVLDPGHLAFAGLDPVAVLERHSKRVRHVHLKSVRAEIAEKARAESWSFHRAVCSGVFTIPGDGMVDFPAIFARLAALDYAGWLVVEAEEDPTLVPPLPKAIRAREYVREQTGL</sequence>
<dbReference type="Gene3D" id="3.20.20.150">
    <property type="entry name" value="Divalent-metal-dependent TIM barrel enzymes"/>
    <property type="match status" value="1"/>
</dbReference>
<protein>
    <submittedName>
        <fullName evidence="2">Myo-inosose-2 dehydratase</fullName>
        <ecNumber evidence="2">4.2.1.44</ecNumber>
    </submittedName>
</protein>
<dbReference type="InterPro" id="IPR013022">
    <property type="entry name" value="Xyl_isomerase-like_TIM-brl"/>
</dbReference>
<keyword evidence="2" id="KW-0456">Lyase</keyword>
<dbReference type="InterPro" id="IPR050312">
    <property type="entry name" value="IolE/XylAMocC-like"/>
</dbReference>
<dbReference type="EMBL" id="JACYFG010000061">
    <property type="protein sequence ID" value="MBD5782461.1"/>
    <property type="molecule type" value="Genomic_DNA"/>
</dbReference>
<dbReference type="NCBIfam" id="TIGR04379">
    <property type="entry name" value="myo_inos_iolE"/>
    <property type="match status" value="1"/>
</dbReference>
<dbReference type="Proteomes" id="UP000622317">
    <property type="component" value="Unassembled WGS sequence"/>
</dbReference>
<comment type="caution">
    <text evidence="2">The sequence shown here is derived from an EMBL/GenBank/DDBJ whole genome shotgun (WGS) entry which is preliminary data.</text>
</comment>
<evidence type="ECO:0000259" key="1">
    <source>
        <dbReference type="Pfam" id="PF01261"/>
    </source>
</evidence>
<dbReference type="InterPro" id="IPR030823">
    <property type="entry name" value="IolE/MocC"/>
</dbReference>
<dbReference type="PANTHER" id="PTHR12110">
    <property type="entry name" value="HYDROXYPYRUVATE ISOMERASE"/>
    <property type="match status" value="1"/>
</dbReference>
<dbReference type="PANTHER" id="PTHR12110:SF41">
    <property type="entry name" value="INOSOSE DEHYDRATASE"/>
    <property type="match status" value="1"/>
</dbReference>
<organism evidence="2 3">
    <name type="scientific">Pelagicoccus enzymogenes</name>
    <dbReference type="NCBI Taxonomy" id="2773457"/>
    <lineage>
        <taxon>Bacteria</taxon>
        <taxon>Pseudomonadati</taxon>
        <taxon>Verrucomicrobiota</taxon>
        <taxon>Opitutia</taxon>
        <taxon>Puniceicoccales</taxon>
        <taxon>Pelagicoccaceae</taxon>
        <taxon>Pelagicoccus</taxon>
    </lineage>
</organism>
<dbReference type="InterPro" id="IPR036237">
    <property type="entry name" value="Xyl_isomerase-like_sf"/>
</dbReference>
<dbReference type="RefSeq" id="WP_191619542.1">
    <property type="nucleotide sequence ID" value="NZ_JACYFG010000061.1"/>
</dbReference>
<feature type="domain" description="Xylose isomerase-like TIM barrel" evidence="1">
    <location>
        <begin position="42"/>
        <end position="301"/>
    </location>
</feature>
<name>A0A927IJL8_9BACT</name>
<keyword evidence="3" id="KW-1185">Reference proteome</keyword>
<dbReference type="SUPFAM" id="SSF51658">
    <property type="entry name" value="Xylose isomerase-like"/>
    <property type="match status" value="1"/>
</dbReference>
<dbReference type="GO" id="GO:0050114">
    <property type="term" value="F:myo-inosose-2 dehydratase activity"/>
    <property type="evidence" value="ECO:0007669"/>
    <property type="project" value="UniProtKB-EC"/>
</dbReference>
<accession>A0A927IJL8</accession>
<gene>
    <name evidence="2" type="primary">iolE</name>
    <name evidence="2" type="ORF">IEN85_23385</name>
</gene>
<reference evidence="2" key="1">
    <citation type="submission" date="2020-09" db="EMBL/GenBank/DDBJ databases">
        <title>Pelagicoccus enzymogenes sp. nov. with an EPS production, isolated from marine sediment.</title>
        <authorList>
            <person name="Feng X."/>
        </authorList>
    </citation>
    <scope>NUCLEOTIDE SEQUENCE</scope>
    <source>
        <strain evidence="2">NFK12</strain>
    </source>
</reference>
<dbReference type="Pfam" id="PF01261">
    <property type="entry name" value="AP_endonuc_2"/>
    <property type="match status" value="1"/>
</dbReference>